<dbReference type="AlphaFoldDB" id="A0A3M9XPJ6"/>
<dbReference type="Pfam" id="PF19459">
    <property type="entry name" value="DUF5996"/>
    <property type="match status" value="1"/>
</dbReference>
<evidence type="ECO:0000313" key="3">
    <source>
        <dbReference type="Proteomes" id="UP000268623"/>
    </source>
</evidence>
<evidence type="ECO:0000256" key="1">
    <source>
        <dbReference type="SAM" id="MobiDB-lite"/>
    </source>
</evidence>
<dbReference type="Proteomes" id="UP000268623">
    <property type="component" value="Unassembled WGS sequence"/>
</dbReference>
<keyword evidence="3" id="KW-1185">Reference proteome</keyword>
<proteinExistence type="predicted"/>
<dbReference type="RefSeq" id="WP_123175641.1">
    <property type="nucleotide sequence ID" value="NZ_QWDD01000001.1"/>
</dbReference>
<reference evidence="2 3" key="1">
    <citation type="submission" date="2018-08" db="EMBL/GenBank/DDBJ databases">
        <title>Genome sequence of Methylocystis hirsuta CSC1, a methanotroph able to accumulate PHAs.</title>
        <authorList>
            <person name="Bordel S."/>
            <person name="Rodriguez E."/>
            <person name="Gancedo J."/>
            <person name="Munoz R."/>
        </authorList>
    </citation>
    <scope>NUCLEOTIDE SEQUENCE [LARGE SCALE GENOMIC DNA]</scope>
    <source>
        <strain evidence="2 3">CSC1</strain>
    </source>
</reference>
<sequence length="115" mass="12805">MTATKVSEAERQLQLQSQTVSDFYAHLFSTLEELDIFVHINEHPNEMPDALPFTKGEIHAAYDPLNVGVQFKDKVGDLSICALLSVLSHSDLGARRGPRLATPRHLGPRQTKALR</sequence>
<accession>A0A3M9XPJ6</accession>
<evidence type="ECO:0000313" key="2">
    <source>
        <dbReference type="EMBL" id="RNJ49672.1"/>
    </source>
</evidence>
<protein>
    <submittedName>
        <fullName evidence="2">Uncharacterized protein</fullName>
    </submittedName>
</protein>
<name>A0A3M9XPJ6_9HYPH</name>
<feature type="region of interest" description="Disordered" evidence="1">
    <location>
        <begin position="93"/>
        <end position="115"/>
    </location>
</feature>
<dbReference type="EMBL" id="QWDD01000001">
    <property type="protein sequence ID" value="RNJ49672.1"/>
    <property type="molecule type" value="Genomic_DNA"/>
</dbReference>
<organism evidence="2 3">
    <name type="scientific">Methylocystis hirsuta</name>
    <dbReference type="NCBI Taxonomy" id="369798"/>
    <lineage>
        <taxon>Bacteria</taxon>
        <taxon>Pseudomonadati</taxon>
        <taxon>Pseudomonadota</taxon>
        <taxon>Alphaproteobacteria</taxon>
        <taxon>Hyphomicrobiales</taxon>
        <taxon>Methylocystaceae</taxon>
        <taxon>Methylocystis</taxon>
    </lineage>
</organism>
<comment type="caution">
    <text evidence="2">The sequence shown here is derived from an EMBL/GenBank/DDBJ whole genome shotgun (WGS) entry which is preliminary data.</text>
</comment>
<dbReference type="OrthoDB" id="9800945at2"/>
<gene>
    <name evidence="2" type="ORF">D1O30_08720</name>
</gene>
<dbReference type="InterPro" id="IPR046038">
    <property type="entry name" value="DUF5996"/>
</dbReference>